<comment type="subcellular location">
    <subcellularLocation>
        <location evidence="1">Cell membrane</location>
        <topology evidence="1">Multi-pass membrane protein</topology>
    </subcellularLocation>
</comment>
<evidence type="ECO:0000256" key="5">
    <source>
        <dbReference type="ARBA" id="ARBA00022692"/>
    </source>
</evidence>
<evidence type="ECO:0000256" key="3">
    <source>
        <dbReference type="ARBA" id="ARBA00022448"/>
    </source>
</evidence>
<comment type="caution">
    <text evidence="9">The sequence shown here is derived from an EMBL/GenBank/DDBJ whole genome shotgun (WGS) entry which is preliminary data.</text>
</comment>
<evidence type="ECO:0000256" key="8">
    <source>
        <dbReference type="SAM" id="Phobius"/>
    </source>
</evidence>
<keyword evidence="10" id="KW-1185">Reference proteome</keyword>
<evidence type="ECO:0000256" key="7">
    <source>
        <dbReference type="ARBA" id="ARBA00023136"/>
    </source>
</evidence>
<feature type="transmembrane region" description="Helical" evidence="8">
    <location>
        <begin position="117"/>
        <end position="141"/>
    </location>
</feature>
<dbReference type="InterPro" id="IPR000522">
    <property type="entry name" value="ABC_transptr_permease_BtuC"/>
</dbReference>
<feature type="transmembrane region" description="Helical" evidence="8">
    <location>
        <begin position="240"/>
        <end position="262"/>
    </location>
</feature>
<feature type="transmembrane region" description="Helical" evidence="8">
    <location>
        <begin position="311"/>
        <end position="330"/>
    </location>
</feature>
<evidence type="ECO:0000256" key="1">
    <source>
        <dbReference type="ARBA" id="ARBA00004651"/>
    </source>
</evidence>
<dbReference type="Proteomes" id="UP000606499">
    <property type="component" value="Unassembled WGS sequence"/>
</dbReference>
<name>A0A923RVE6_9FIRM</name>
<accession>A0A923RVE6</accession>
<sequence>MEEKRTRRYILSFGMLAILLLALLIWNIHSGSLHLSVSEVLHILLFRSGENAAVIWDIRLPRILAAVLLGGALSVSGFLLQTFFANPIASPFILGISSGSRLMVSLALVGALAHGLIIGSALMITAAFVGAMLCMGFVLLISQKVRKMSLLIICGVMIGNICSAVTDFVVTFADDSNIVNLHNWSMGSFSGISWENIYIMAPVVLAALLLTFLLSKPISAYQMGEVYAQNMGVNIRAFRLSLILLSSLLSACVAAFAGPISFVGIAVPHLVKSLFQTAKPLLIIPGSFLGGAAFSLFCDLIARTAFAPTELGISSVTAVLGAPVVIYIMVRRRMQAG</sequence>
<keyword evidence="5 8" id="KW-0812">Transmembrane</keyword>
<dbReference type="PANTHER" id="PTHR30472">
    <property type="entry name" value="FERRIC ENTEROBACTIN TRANSPORT SYSTEM PERMEASE PROTEIN"/>
    <property type="match status" value="1"/>
</dbReference>
<evidence type="ECO:0000256" key="2">
    <source>
        <dbReference type="ARBA" id="ARBA00007935"/>
    </source>
</evidence>
<dbReference type="Gene3D" id="1.10.3470.10">
    <property type="entry name" value="ABC transporter involved in vitamin B12 uptake, BtuC"/>
    <property type="match status" value="1"/>
</dbReference>
<proteinExistence type="inferred from homology"/>
<feature type="transmembrane region" description="Helical" evidence="8">
    <location>
        <begin position="92"/>
        <end position="111"/>
    </location>
</feature>
<keyword evidence="3" id="KW-0813">Transport</keyword>
<keyword evidence="4" id="KW-1003">Cell membrane</keyword>
<organism evidence="9 10">
    <name type="scientific">Agathobaculum faecis</name>
    <dbReference type="NCBI Taxonomy" id="2763013"/>
    <lineage>
        <taxon>Bacteria</taxon>
        <taxon>Bacillati</taxon>
        <taxon>Bacillota</taxon>
        <taxon>Clostridia</taxon>
        <taxon>Eubacteriales</taxon>
        <taxon>Butyricicoccaceae</taxon>
        <taxon>Agathobaculum</taxon>
    </lineage>
</organism>
<dbReference type="Pfam" id="PF01032">
    <property type="entry name" value="FecCD"/>
    <property type="match status" value="1"/>
</dbReference>
<dbReference type="SUPFAM" id="SSF81345">
    <property type="entry name" value="ABC transporter involved in vitamin B12 uptake, BtuC"/>
    <property type="match status" value="1"/>
</dbReference>
<feature type="transmembrane region" description="Helical" evidence="8">
    <location>
        <begin position="193"/>
        <end position="214"/>
    </location>
</feature>
<dbReference type="RefSeq" id="WP_054326168.1">
    <property type="nucleotide sequence ID" value="NZ_JACOPL010000004.1"/>
</dbReference>
<feature type="transmembrane region" description="Helical" evidence="8">
    <location>
        <begin position="148"/>
        <end position="173"/>
    </location>
</feature>
<reference evidence="9" key="1">
    <citation type="submission" date="2020-08" db="EMBL/GenBank/DDBJ databases">
        <title>Genome public.</title>
        <authorList>
            <person name="Liu C."/>
            <person name="Sun Q."/>
        </authorList>
    </citation>
    <scope>NUCLEOTIDE SEQUENCE</scope>
    <source>
        <strain evidence="9">NSJ-28</strain>
    </source>
</reference>
<evidence type="ECO:0000256" key="4">
    <source>
        <dbReference type="ARBA" id="ARBA00022475"/>
    </source>
</evidence>
<feature type="transmembrane region" description="Helical" evidence="8">
    <location>
        <begin position="282"/>
        <end position="302"/>
    </location>
</feature>
<dbReference type="GO" id="GO:0022857">
    <property type="term" value="F:transmembrane transporter activity"/>
    <property type="evidence" value="ECO:0007669"/>
    <property type="project" value="InterPro"/>
</dbReference>
<gene>
    <name evidence="9" type="ORF">H8S45_05670</name>
</gene>
<dbReference type="GO" id="GO:0005886">
    <property type="term" value="C:plasma membrane"/>
    <property type="evidence" value="ECO:0007669"/>
    <property type="project" value="UniProtKB-SubCell"/>
</dbReference>
<dbReference type="InterPro" id="IPR037294">
    <property type="entry name" value="ABC_BtuC-like"/>
</dbReference>
<protein>
    <submittedName>
        <fullName evidence="9">Iron ABC transporter permease</fullName>
    </submittedName>
</protein>
<keyword evidence="7 8" id="KW-0472">Membrane</keyword>
<dbReference type="PANTHER" id="PTHR30472:SF41">
    <property type="entry name" value="TRANSPORT SYSTEM PERMEASE PROTEIN"/>
    <property type="match status" value="1"/>
</dbReference>
<evidence type="ECO:0000256" key="6">
    <source>
        <dbReference type="ARBA" id="ARBA00022989"/>
    </source>
</evidence>
<dbReference type="AlphaFoldDB" id="A0A923RVE6"/>
<keyword evidence="6 8" id="KW-1133">Transmembrane helix</keyword>
<dbReference type="CDD" id="cd06550">
    <property type="entry name" value="TM_ABC_iron-siderophores_like"/>
    <property type="match status" value="1"/>
</dbReference>
<feature type="transmembrane region" description="Helical" evidence="8">
    <location>
        <begin position="9"/>
        <end position="28"/>
    </location>
</feature>
<comment type="similarity">
    <text evidence="2">Belongs to the binding-protein-dependent transport system permease family. FecCD subfamily.</text>
</comment>
<dbReference type="EMBL" id="JACOPL010000004">
    <property type="protein sequence ID" value="MBC5724947.1"/>
    <property type="molecule type" value="Genomic_DNA"/>
</dbReference>
<dbReference type="GO" id="GO:0033214">
    <property type="term" value="P:siderophore-iron import into cell"/>
    <property type="evidence" value="ECO:0007669"/>
    <property type="project" value="TreeGrafter"/>
</dbReference>
<evidence type="ECO:0000313" key="9">
    <source>
        <dbReference type="EMBL" id="MBC5724947.1"/>
    </source>
</evidence>
<feature type="transmembrane region" description="Helical" evidence="8">
    <location>
        <begin position="63"/>
        <end position="80"/>
    </location>
</feature>
<evidence type="ECO:0000313" key="10">
    <source>
        <dbReference type="Proteomes" id="UP000606499"/>
    </source>
</evidence>